<evidence type="ECO:0000256" key="3">
    <source>
        <dbReference type="SAM" id="SignalP"/>
    </source>
</evidence>
<dbReference type="PANTHER" id="PTHR15462:SF19">
    <property type="entry name" value="PEPTIDASE S1 DOMAIN-CONTAINING PROTEIN"/>
    <property type="match status" value="1"/>
</dbReference>
<keyword evidence="5" id="KW-1185">Reference proteome</keyword>
<evidence type="ECO:0000313" key="5">
    <source>
        <dbReference type="Proteomes" id="UP001197236"/>
    </source>
</evidence>
<dbReference type="InterPro" id="IPR050966">
    <property type="entry name" value="Glutamyl_endopeptidase"/>
</dbReference>
<sequence length="311" mass="35494">MREKLLLLPVSVALAFQSHAAVPEVTFNLYKNKDAYWTAEKLQKAAPMEAVEAHRIQHTHKVYQNKEPSPDLSSENKFRKRPRNMDGMPTKANIEVQPYRTAGKLFFSDDSGKNKYCSAQYIKSKNLLLTAGHCVRNAVTKKWYSHFIFYPRYSNGPKDKSTGWLCATTWSDYTKEIPGWSKNWGKDYAFIYTLSPSKNGYLGYRINSTEKATTAIGYPGNYEKGHYLMAMSGTQMRVTGSPVIEMQINRMRSGNSGGAWIVNFSDNNVNSNYVTGINSFHYTNKPDSEFSPLFDKDFITLMNFSNNKCLY</sequence>
<comment type="caution">
    <text evidence="4">The sequence shown here is derived from an EMBL/GenBank/DDBJ whole genome shotgun (WGS) entry which is preliminary data.</text>
</comment>
<name>A0ABS6VJ24_9GAMM</name>
<reference evidence="4 5" key="1">
    <citation type="submission" date="2021-07" db="EMBL/GenBank/DDBJ databases">
        <title>A novel phosphonate cluster across the Pantoea species complex is important for pathogenicity in onion.</title>
        <authorList>
            <person name="Zhao M."/>
            <person name="Stice S."/>
            <person name="Shin G.Y."/>
            <person name="Coutinho T."/>
            <person name="Gitaitis R."/>
            <person name="Kvitko B."/>
            <person name="Dutta B."/>
        </authorList>
    </citation>
    <scope>NUCLEOTIDE SEQUENCE [LARGE SCALE GENOMIC DNA]</scope>
    <source>
        <strain evidence="4 5">BD 382</strain>
    </source>
</reference>
<proteinExistence type="predicted"/>
<protein>
    <recommendedName>
        <fullName evidence="6">Serine protease</fullName>
    </recommendedName>
</protein>
<dbReference type="Proteomes" id="UP001197236">
    <property type="component" value="Unassembled WGS sequence"/>
</dbReference>
<dbReference type="EMBL" id="JAHVXZ010000012">
    <property type="protein sequence ID" value="MBW1259056.1"/>
    <property type="molecule type" value="Genomic_DNA"/>
</dbReference>
<evidence type="ECO:0000256" key="1">
    <source>
        <dbReference type="ARBA" id="ARBA00022729"/>
    </source>
</evidence>
<evidence type="ECO:0008006" key="6">
    <source>
        <dbReference type="Google" id="ProtNLM"/>
    </source>
</evidence>
<gene>
    <name evidence="4" type="ORF">KYI95_17905</name>
</gene>
<feature type="region of interest" description="Disordered" evidence="2">
    <location>
        <begin position="61"/>
        <end position="90"/>
    </location>
</feature>
<feature type="signal peptide" evidence="3">
    <location>
        <begin position="1"/>
        <end position="20"/>
    </location>
</feature>
<dbReference type="RefSeq" id="WP_218995980.1">
    <property type="nucleotide sequence ID" value="NZ_JAHVXU010000014.1"/>
</dbReference>
<feature type="chain" id="PRO_5046504273" description="Serine protease" evidence="3">
    <location>
        <begin position="21"/>
        <end position="311"/>
    </location>
</feature>
<evidence type="ECO:0000313" key="4">
    <source>
        <dbReference type="EMBL" id="MBW1259056.1"/>
    </source>
</evidence>
<dbReference type="PANTHER" id="PTHR15462">
    <property type="entry name" value="SERINE PROTEASE"/>
    <property type="match status" value="1"/>
</dbReference>
<organism evidence="4 5">
    <name type="scientific">Pantoea allii</name>
    <dbReference type="NCBI Taxonomy" id="574096"/>
    <lineage>
        <taxon>Bacteria</taxon>
        <taxon>Pseudomonadati</taxon>
        <taxon>Pseudomonadota</taxon>
        <taxon>Gammaproteobacteria</taxon>
        <taxon>Enterobacterales</taxon>
        <taxon>Erwiniaceae</taxon>
        <taxon>Pantoea</taxon>
    </lineage>
</organism>
<accession>A0ABS6VJ24</accession>
<keyword evidence="1 3" id="KW-0732">Signal</keyword>
<evidence type="ECO:0000256" key="2">
    <source>
        <dbReference type="SAM" id="MobiDB-lite"/>
    </source>
</evidence>